<dbReference type="PATRIC" id="fig|28901.787.peg.5112"/>
<accession>A0A0G3B2K9</accession>
<evidence type="ECO:0000313" key="6">
    <source>
        <dbReference type="EMBL" id="HAD3314329.1"/>
    </source>
</evidence>
<reference evidence="3" key="1">
    <citation type="submission" date="2015-03" db="EMBL/GenBank/DDBJ databases">
        <title>Complete genome sequences of four Salmonella Typhimurium IncHI1 plasmids and their characteristics.</title>
        <authorList>
            <person name="Kubasova T."/>
            <person name="Matiasovicova J."/>
            <person name="Cejkova D."/>
            <person name="Sekelova Z."/>
            <person name="Polansky O."/>
            <person name="Medvecky M."/>
            <person name="Rychlik I."/>
            <person name="Juricova H."/>
        </authorList>
    </citation>
    <scope>NUCLEOTIDE SEQUENCE</scope>
    <source>
        <strain evidence="2">109/9</strain>
        <strain evidence="3">B71</strain>
        <strain evidence="1">F8475</strain>
        <plasmid evidence="2">p109/9</plasmid>
        <plasmid evidence="3">pB71</plasmid>
        <plasmid evidence="1">pF8475</plasmid>
    </source>
</reference>
<protein>
    <submittedName>
        <fullName evidence="3">Uncharacterized protein</fullName>
    </submittedName>
</protein>
<dbReference type="EMBL" id="KP899804">
    <property type="protein sequence ID" value="AKJ19979.1"/>
    <property type="molecule type" value="Genomic_DNA"/>
</dbReference>
<dbReference type="EMBL" id="KP899805">
    <property type="protein sequence ID" value="AKJ20174.1"/>
    <property type="molecule type" value="Genomic_DNA"/>
</dbReference>
<dbReference type="EMBL" id="DAANGX010000134">
    <property type="protein sequence ID" value="HAC9824817.1"/>
    <property type="molecule type" value="Genomic_DNA"/>
</dbReference>
<evidence type="ECO:0000313" key="7">
    <source>
        <dbReference type="EMBL" id="HAF0196947.1"/>
    </source>
</evidence>
<name>A0A0G3B2K9_SALTM</name>
<geneLocation type="plasmid" evidence="2">
    <name>p109/9</name>
</geneLocation>
<evidence type="ECO:0000313" key="3">
    <source>
        <dbReference type="EMBL" id="AKJ20351.1"/>
    </source>
</evidence>
<evidence type="ECO:0000313" key="1">
    <source>
        <dbReference type="EMBL" id="AKJ19979.1"/>
    </source>
</evidence>
<geneLocation type="plasmid" evidence="3">
    <name>pB71</name>
</geneLocation>
<evidence type="ECO:0000313" key="4">
    <source>
        <dbReference type="EMBL" id="HAC9824817.1"/>
    </source>
</evidence>
<reference evidence="4" key="2">
    <citation type="journal article" date="2018" name="Genome Biol.">
        <title>SKESA: strategic k-mer extension for scrupulous assemblies.</title>
        <authorList>
            <person name="Souvorov A."/>
            <person name="Agarwala R."/>
            <person name="Lipman D.J."/>
        </authorList>
    </citation>
    <scope>NUCLEOTIDE SEQUENCE</scope>
    <source>
        <strain evidence="7">373DRC</strain>
        <strain evidence="4">D14916</strain>
        <strain evidence="5">I32</strain>
        <strain evidence="6">Typhimurium</strain>
    </source>
</reference>
<dbReference type="EMBL" id="DAATUV010000016">
    <property type="protein sequence ID" value="HAF0196947.1"/>
    <property type="molecule type" value="Genomic_DNA"/>
</dbReference>
<keyword evidence="3" id="KW-0614">Plasmid</keyword>
<organism evidence="3">
    <name type="scientific">Salmonella typhimurium</name>
    <dbReference type="NCBI Taxonomy" id="90371"/>
    <lineage>
        <taxon>Bacteria</taxon>
        <taxon>Pseudomonadati</taxon>
        <taxon>Pseudomonadota</taxon>
        <taxon>Gammaproteobacteria</taxon>
        <taxon>Enterobacterales</taxon>
        <taxon>Enterobacteriaceae</taxon>
        <taxon>Salmonella</taxon>
    </lineage>
</organism>
<evidence type="ECO:0000313" key="5">
    <source>
        <dbReference type="EMBL" id="HAC9896129.1"/>
    </source>
</evidence>
<proteinExistence type="predicted"/>
<dbReference type="EMBL" id="DAANHM010000034">
    <property type="protein sequence ID" value="HAC9896129.1"/>
    <property type="molecule type" value="Genomic_DNA"/>
</dbReference>
<dbReference type="AlphaFoldDB" id="A0A0G3B2K9"/>
<reference evidence="4" key="3">
    <citation type="submission" date="2019-08" db="EMBL/GenBank/DDBJ databases">
        <authorList>
            <consortium name="NCBI Pathogen Detection Project"/>
        </authorList>
    </citation>
    <scope>NUCLEOTIDE SEQUENCE</scope>
    <source>
        <strain evidence="7">373DRC</strain>
        <strain evidence="4">D14916</strain>
        <strain evidence="5">I32</strain>
        <strain evidence="6">Typhimurium</strain>
    </source>
</reference>
<accession>A0A611UHB1</accession>
<gene>
    <name evidence="4" type="ORF">G0L07_24005</name>
    <name evidence="5" type="ORF">G0L24_19055</name>
    <name evidence="6" type="ORF">G1O83_23265</name>
    <name evidence="7" type="ORF">GTH89_14645</name>
</gene>
<dbReference type="EMBL" id="KP899806">
    <property type="protein sequence ID" value="AKJ20351.1"/>
    <property type="molecule type" value="Genomic_DNA"/>
</dbReference>
<geneLocation type="plasmid" evidence="1">
    <name>pF8475</name>
</geneLocation>
<dbReference type="EMBL" id="DAAOJG010000029">
    <property type="protein sequence ID" value="HAD3314329.1"/>
    <property type="molecule type" value="Genomic_DNA"/>
</dbReference>
<sequence>MVPFCHKLEEKLMTSNRCREIKTPPEHIIADYILRFMKNNKEAKLYEAMSRLESKIKLFVADGHDELHIRALLNQAAHSHTKESLKQACERICN</sequence>
<evidence type="ECO:0000313" key="2">
    <source>
        <dbReference type="EMBL" id="AKJ20174.1"/>
    </source>
</evidence>